<dbReference type="Proteomes" id="UP000503088">
    <property type="component" value="Chromosome"/>
</dbReference>
<keyword evidence="2" id="KW-1185">Reference proteome</keyword>
<dbReference type="InterPro" id="IPR009910">
    <property type="entry name" value="DUF1450"/>
</dbReference>
<evidence type="ECO:0000313" key="2">
    <source>
        <dbReference type="Proteomes" id="UP000503088"/>
    </source>
</evidence>
<dbReference type="RefSeq" id="WP_173220513.1">
    <property type="nucleotide sequence ID" value="NZ_CP048104.1"/>
</dbReference>
<protein>
    <submittedName>
        <fullName evidence="1">DUF1450 domain-containing protein</fullName>
    </submittedName>
</protein>
<dbReference type="KEGG" id="kpul:GXN76_03375"/>
<name>A0A7D3XQN9_9BACL</name>
<accession>A0A7D3XQN9</accession>
<evidence type="ECO:0000313" key="1">
    <source>
        <dbReference type="EMBL" id="QKG83608.1"/>
    </source>
</evidence>
<organism evidence="1 2">
    <name type="scientific">Kroppenstedtia pulmonis</name>
    <dbReference type="NCBI Taxonomy" id="1380685"/>
    <lineage>
        <taxon>Bacteria</taxon>
        <taxon>Bacillati</taxon>
        <taxon>Bacillota</taxon>
        <taxon>Bacilli</taxon>
        <taxon>Bacillales</taxon>
        <taxon>Thermoactinomycetaceae</taxon>
        <taxon>Kroppenstedtia</taxon>
    </lineage>
</organism>
<proteinExistence type="predicted"/>
<dbReference type="EMBL" id="CP048104">
    <property type="protein sequence ID" value="QKG83608.1"/>
    <property type="molecule type" value="Genomic_DNA"/>
</dbReference>
<dbReference type="AlphaFoldDB" id="A0A7D3XQN9"/>
<gene>
    <name evidence="1" type="ORF">GXN76_03375</name>
</gene>
<reference evidence="1 2" key="1">
    <citation type="submission" date="2020-01" db="EMBL/GenBank/DDBJ databases">
        <authorList>
            <person name="Gulvik C.A."/>
            <person name="Batra D.G."/>
        </authorList>
    </citation>
    <scope>NUCLEOTIDE SEQUENCE [LARGE SCALE GENOMIC DNA]</scope>
    <source>
        <strain evidence="1 2">W9323</strain>
    </source>
</reference>
<dbReference type="Pfam" id="PF07293">
    <property type="entry name" value="DUF1450"/>
    <property type="match status" value="1"/>
</dbReference>
<sequence length="77" mass="8614">MKLELCKGNEFTRSIVWKKMCQEFQLEKQVTYNCLGHCGACFTQSLALINSKLHAADTPKELAIILRGELLPESAGD</sequence>